<feature type="compositionally biased region" description="Basic and acidic residues" evidence="6">
    <location>
        <begin position="413"/>
        <end position="423"/>
    </location>
</feature>
<protein>
    <submittedName>
        <fullName evidence="9">Major facilitator superfamily MFS_1</fullName>
    </submittedName>
</protein>
<dbReference type="EMBL" id="CP001778">
    <property type="protein sequence ID" value="ADD41032.1"/>
    <property type="molecule type" value="Genomic_DNA"/>
</dbReference>
<dbReference type="PANTHER" id="PTHR23513:SF6">
    <property type="entry name" value="MAJOR FACILITATOR SUPERFAMILY ASSOCIATED DOMAIN-CONTAINING PROTEIN"/>
    <property type="match status" value="1"/>
</dbReference>
<evidence type="ECO:0000256" key="2">
    <source>
        <dbReference type="ARBA" id="ARBA00022475"/>
    </source>
</evidence>
<feature type="transmembrane region" description="Helical" evidence="7">
    <location>
        <begin position="173"/>
        <end position="193"/>
    </location>
</feature>
<dbReference type="HOGENOM" id="CLU_034180_2_1_11"/>
<proteinExistence type="predicted"/>
<dbReference type="InterPro" id="IPR020846">
    <property type="entry name" value="MFS_dom"/>
</dbReference>
<dbReference type="Gene3D" id="1.20.1250.20">
    <property type="entry name" value="MFS general substrate transporter like domains"/>
    <property type="match status" value="1"/>
</dbReference>
<feature type="transmembrane region" description="Helical" evidence="7">
    <location>
        <begin position="264"/>
        <end position="284"/>
    </location>
</feature>
<organism evidence="9 10">
    <name type="scientific">Stackebrandtia nassauensis (strain DSM 44728 / CIP 108903 / NRRL B-16338 / NBRC 102104 / LLR-40K-21)</name>
    <dbReference type="NCBI Taxonomy" id="446470"/>
    <lineage>
        <taxon>Bacteria</taxon>
        <taxon>Bacillati</taxon>
        <taxon>Actinomycetota</taxon>
        <taxon>Actinomycetes</taxon>
        <taxon>Glycomycetales</taxon>
        <taxon>Glycomycetaceae</taxon>
        <taxon>Stackebrandtia</taxon>
    </lineage>
</organism>
<feature type="transmembrane region" description="Helical" evidence="7">
    <location>
        <begin position="358"/>
        <end position="376"/>
    </location>
</feature>
<dbReference type="STRING" id="446470.Snas_1323"/>
<evidence type="ECO:0000313" key="9">
    <source>
        <dbReference type="EMBL" id="ADD41032.1"/>
    </source>
</evidence>
<evidence type="ECO:0000259" key="8">
    <source>
        <dbReference type="PROSITE" id="PS50850"/>
    </source>
</evidence>
<dbReference type="GO" id="GO:0005886">
    <property type="term" value="C:plasma membrane"/>
    <property type="evidence" value="ECO:0007669"/>
    <property type="project" value="UniProtKB-SubCell"/>
</dbReference>
<comment type="subcellular location">
    <subcellularLocation>
        <location evidence="1">Cell membrane</location>
        <topology evidence="1">Multi-pass membrane protein</topology>
    </subcellularLocation>
</comment>
<evidence type="ECO:0000313" key="10">
    <source>
        <dbReference type="Proteomes" id="UP000000844"/>
    </source>
</evidence>
<feature type="transmembrane region" description="Helical" evidence="7">
    <location>
        <begin position="77"/>
        <end position="96"/>
    </location>
</feature>
<reference evidence="9 10" key="1">
    <citation type="journal article" date="2009" name="Stand. Genomic Sci.">
        <title>Complete genome sequence of Stackebrandtia nassauensis type strain (LLR-40K-21).</title>
        <authorList>
            <person name="Munk C."/>
            <person name="Lapidus A."/>
            <person name="Copeland A."/>
            <person name="Jando M."/>
            <person name="Mayilraj S."/>
            <person name="Glavina Del Rio T."/>
            <person name="Nolan M."/>
            <person name="Chen F."/>
            <person name="Lucas S."/>
            <person name="Tice H."/>
            <person name="Cheng J.F."/>
            <person name="Han C."/>
            <person name="Detter J.C."/>
            <person name="Bruce D."/>
            <person name="Goodwin L."/>
            <person name="Chain P."/>
            <person name="Pitluck S."/>
            <person name="Goker M."/>
            <person name="Ovchinikova G."/>
            <person name="Pati A."/>
            <person name="Ivanova N."/>
            <person name="Mavromatis K."/>
            <person name="Chen A."/>
            <person name="Palaniappan K."/>
            <person name="Land M."/>
            <person name="Hauser L."/>
            <person name="Chang Y.J."/>
            <person name="Jeffries C.D."/>
            <person name="Bristow J."/>
            <person name="Eisen J.A."/>
            <person name="Markowitz V."/>
            <person name="Hugenholtz P."/>
            <person name="Kyrpides N.C."/>
            <person name="Klenk H.P."/>
        </authorList>
    </citation>
    <scope>NUCLEOTIDE SEQUENCE [LARGE SCALE GENOMIC DNA]</scope>
    <source>
        <strain evidence="10">DSM 44728 / CIP 108903 / NRRL B-16338 / NBRC 102104 / LLR-40K-21</strain>
    </source>
</reference>
<evidence type="ECO:0000256" key="7">
    <source>
        <dbReference type="SAM" id="Phobius"/>
    </source>
</evidence>
<dbReference type="GO" id="GO:0022857">
    <property type="term" value="F:transmembrane transporter activity"/>
    <property type="evidence" value="ECO:0007669"/>
    <property type="project" value="InterPro"/>
</dbReference>
<feature type="transmembrane region" description="Helical" evidence="7">
    <location>
        <begin position="225"/>
        <end position="252"/>
    </location>
</feature>
<dbReference type="CDD" id="cd06173">
    <property type="entry name" value="MFS_MefA_like"/>
    <property type="match status" value="1"/>
</dbReference>
<feature type="region of interest" description="Disordered" evidence="6">
    <location>
        <begin position="407"/>
        <end position="429"/>
    </location>
</feature>
<evidence type="ECO:0000256" key="1">
    <source>
        <dbReference type="ARBA" id="ARBA00004651"/>
    </source>
</evidence>
<keyword evidence="4 7" id="KW-1133">Transmembrane helix</keyword>
<keyword evidence="2" id="KW-1003">Cell membrane</keyword>
<dbReference type="AlphaFoldDB" id="D3PU86"/>
<dbReference type="SUPFAM" id="SSF103473">
    <property type="entry name" value="MFS general substrate transporter"/>
    <property type="match status" value="1"/>
</dbReference>
<feature type="transmembrane region" description="Helical" evidence="7">
    <location>
        <begin position="316"/>
        <end position="338"/>
    </location>
</feature>
<evidence type="ECO:0000256" key="6">
    <source>
        <dbReference type="SAM" id="MobiDB-lite"/>
    </source>
</evidence>
<sequence length="429" mass="44492">MTAVEPRSRRGLVAVLTALAAGWTGTRLLNIAMPWFVLTSTGSATATGLVVFAQMGPYVLCQVLAGPLIDRIGPKRISVWGDVTAAVFLAAIPLAYQLDVLSLPVLMVLIALSGAAEGPANIAKSVFIPAAATAAGMRLERATGISGAIERTASTVGPAVAGVMVGAFGGPSVLWGTAALTALSGLIIAVGTVDPRREPDEDEDADAGYLTRLRGGVEFLRREKLLLMISGMITVTNLLDQGWSAVMLPLWAKESGYGPETVGLLFSVMSGASVAASLIAAAWGHRLPRRTVFLLGFIIGGVPRFILMAFGAPLWLIIGVFVIGGLGSGFLNPIIGAVQYERIPAAKLGRVTTLTRSMAWAGIPFGGLVASGFVALAGLSGAMLVVGGLYLAAILLPGLRPEWKQMKQAPVPKQREPEREKECVGSGGG</sequence>
<dbReference type="OrthoDB" id="9793136at2"/>
<gene>
    <name evidence="9" type="ordered locus">Snas_1323</name>
</gene>
<dbReference type="RefSeq" id="WP_013016603.1">
    <property type="nucleotide sequence ID" value="NC_013947.1"/>
</dbReference>
<dbReference type="InterPro" id="IPR011701">
    <property type="entry name" value="MFS"/>
</dbReference>
<evidence type="ECO:0000256" key="4">
    <source>
        <dbReference type="ARBA" id="ARBA00022989"/>
    </source>
</evidence>
<feature type="transmembrane region" description="Helical" evidence="7">
    <location>
        <begin position="12"/>
        <end position="38"/>
    </location>
</feature>
<feature type="transmembrane region" description="Helical" evidence="7">
    <location>
        <begin position="382"/>
        <end position="399"/>
    </location>
</feature>
<dbReference type="Pfam" id="PF07690">
    <property type="entry name" value="MFS_1"/>
    <property type="match status" value="1"/>
</dbReference>
<keyword evidence="5 7" id="KW-0472">Membrane</keyword>
<dbReference type="KEGG" id="sna:Snas_1323"/>
<evidence type="ECO:0000256" key="3">
    <source>
        <dbReference type="ARBA" id="ARBA00022692"/>
    </source>
</evidence>
<accession>D3PU86</accession>
<feature type="transmembrane region" description="Helical" evidence="7">
    <location>
        <begin position="44"/>
        <end position="65"/>
    </location>
</feature>
<feature type="domain" description="Major facilitator superfamily (MFS) profile" evidence="8">
    <location>
        <begin position="10"/>
        <end position="405"/>
    </location>
</feature>
<dbReference type="Proteomes" id="UP000000844">
    <property type="component" value="Chromosome"/>
</dbReference>
<name>D3PU86_STANL</name>
<dbReference type="eggNOG" id="COG0477">
    <property type="taxonomic scope" value="Bacteria"/>
</dbReference>
<dbReference type="PANTHER" id="PTHR23513">
    <property type="entry name" value="INTEGRAL MEMBRANE EFFLUX PROTEIN-RELATED"/>
    <property type="match status" value="1"/>
</dbReference>
<evidence type="ECO:0000256" key="5">
    <source>
        <dbReference type="ARBA" id="ARBA00023136"/>
    </source>
</evidence>
<dbReference type="PROSITE" id="PS50850">
    <property type="entry name" value="MFS"/>
    <property type="match status" value="1"/>
</dbReference>
<feature type="transmembrane region" description="Helical" evidence="7">
    <location>
        <begin position="291"/>
        <end position="310"/>
    </location>
</feature>
<keyword evidence="10" id="KW-1185">Reference proteome</keyword>
<dbReference type="InterPro" id="IPR036259">
    <property type="entry name" value="MFS_trans_sf"/>
</dbReference>
<keyword evidence="3 7" id="KW-0812">Transmembrane</keyword>